<sequence length="211" mass="22944">MPAHTRRPLRRGFQILIAACAALGIGAVATTAAWTDQAKFSAKSEVAAFDMQYSFTAAPDSWQTFKDTVTLDNWSGWIRRNEPKATHSVFIRNKASKTKVTIDPKLEGVFLDDAGFITIETGLNAQSPVMARWDGMTPVEIDLESWQEARIDLTFDPTELEPSEVNRVGSLTVTVTGTVGEAAPTGAPARGTSEHGIAAPAVLTPPRWEWT</sequence>
<feature type="signal peptide" evidence="1">
    <location>
        <begin position="1"/>
        <end position="32"/>
    </location>
</feature>
<feature type="chain" id="PRO_5045582443" evidence="1">
    <location>
        <begin position="33"/>
        <end position="211"/>
    </location>
</feature>
<organism evidence="2 3">
    <name type="scientific">Agromyces larvae</name>
    <dbReference type="NCBI Taxonomy" id="2929802"/>
    <lineage>
        <taxon>Bacteria</taxon>
        <taxon>Bacillati</taxon>
        <taxon>Actinomycetota</taxon>
        <taxon>Actinomycetes</taxon>
        <taxon>Micrococcales</taxon>
        <taxon>Microbacteriaceae</taxon>
        <taxon>Agromyces</taxon>
    </lineage>
</organism>
<evidence type="ECO:0000256" key="1">
    <source>
        <dbReference type="SAM" id="SignalP"/>
    </source>
</evidence>
<dbReference type="NCBIfam" id="TIGR04088">
    <property type="entry name" value="cognate_SipW"/>
    <property type="match status" value="1"/>
</dbReference>
<protein>
    <submittedName>
        <fullName evidence="2">SipW-dependent-type signal peptide-containing protein</fullName>
    </submittedName>
</protein>
<dbReference type="InterPro" id="IPR023833">
    <property type="entry name" value="Signal_pept_SipW-depend-type"/>
</dbReference>
<dbReference type="Proteomes" id="UP000832097">
    <property type="component" value="Chromosome"/>
</dbReference>
<keyword evidence="3" id="KW-1185">Reference proteome</keyword>
<gene>
    <name evidence="2" type="ORF">MTO99_03955</name>
</gene>
<dbReference type="RefSeq" id="WP_243557138.1">
    <property type="nucleotide sequence ID" value="NZ_CP094528.1"/>
</dbReference>
<keyword evidence="1" id="KW-0732">Signal</keyword>
<dbReference type="EMBL" id="CP094528">
    <property type="protein sequence ID" value="UOE44944.1"/>
    <property type="molecule type" value="Genomic_DNA"/>
</dbReference>
<accession>A0ABY4C0P4</accession>
<proteinExistence type="predicted"/>
<reference evidence="2 3" key="1">
    <citation type="submission" date="2022-03" db="EMBL/GenBank/DDBJ databases">
        <title>Mucilaginibacter sp. isolated from the gut of Protaetia brevitarsis seulensis larvae.</title>
        <authorList>
            <person name="Won M."/>
            <person name="Kim S.-J."/>
            <person name="Kwon S.-W."/>
        </authorList>
    </citation>
    <scope>NUCLEOTIDE SEQUENCE [LARGE SCALE GENOMIC DNA]</scope>
    <source>
        <strain evidence="2 3">CFWR-12</strain>
    </source>
</reference>
<evidence type="ECO:0000313" key="3">
    <source>
        <dbReference type="Proteomes" id="UP000832097"/>
    </source>
</evidence>
<evidence type="ECO:0000313" key="2">
    <source>
        <dbReference type="EMBL" id="UOE44944.1"/>
    </source>
</evidence>
<name>A0ABY4C0P4_9MICO</name>